<keyword evidence="1" id="KW-0812">Transmembrane</keyword>
<feature type="transmembrane region" description="Helical" evidence="1">
    <location>
        <begin position="98"/>
        <end position="115"/>
    </location>
</feature>
<reference evidence="3 5" key="2">
    <citation type="submission" date="2020-09" db="EMBL/GenBank/DDBJ databases">
        <title>Co-existence of a novel multidrug-resistance efflux pump with carbapenem resistance gene blaVIM-2 in one megaplasmid in Pseudomonas putida.</title>
        <authorList>
            <person name="Peng K."/>
            <person name="Li R."/>
        </authorList>
    </citation>
    <scope>NUCLEOTIDE SEQUENCE [LARGE SCALE GENOMIC DNA]</scope>
    <source>
        <strain evidence="3 5">ZXPA-20</strain>
    </source>
</reference>
<feature type="transmembrane region" description="Helical" evidence="1">
    <location>
        <begin position="22"/>
        <end position="46"/>
    </location>
</feature>
<feature type="transmembrane region" description="Helical" evidence="1">
    <location>
        <begin position="135"/>
        <end position="157"/>
    </location>
</feature>
<sequence>MSYPLPPLAVESGLRVVGDRRAALWLLSVPLLAALVAFAIAVIATLMGEMAQGSPRFYAAALSFSTLLLSVMLLPAYLLSLGWYAWWTREGDHHRLRLGLWLAPLVAVLFAWFPATLVPGLQPLGQDAIDPLRTYLLAGMLTLLLGYAWSVIVFVILRYWRDV</sequence>
<feature type="transmembrane region" description="Helical" evidence="1">
    <location>
        <begin position="58"/>
        <end position="86"/>
    </location>
</feature>
<dbReference type="AlphaFoldDB" id="A0A1L7NK35"/>
<dbReference type="Proteomes" id="UP000516786">
    <property type="component" value="Chromosome"/>
</dbReference>
<gene>
    <name evidence="3" type="ORF">ID616_26200</name>
    <name evidence="2" type="ORF">KF715C_ch51990</name>
</gene>
<organism evidence="2 4">
    <name type="scientific">Pseudomonas putida</name>
    <name type="common">Arthrobacter siderocapsulatus</name>
    <dbReference type="NCBI Taxonomy" id="303"/>
    <lineage>
        <taxon>Bacteria</taxon>
        <taxon>Pseudomonadati</taxon>
        <taxon>Pseudomonadota</taxon>
        <taxon>Gammaproteobacteria</taxon>
        <taxon>Pseudomonadales</taxon>
        <taxon>Pseudomonadaceae</taxon>
        <taxon>Pseudomonas</taxon>
    </lineage>
</organism>
<reference evidence="2 4" key="1">
    <citation type="submission" date="2015-11" db="EMBL/GenBank/DDBJ databases">
        <title>Complete genome sequencing of a biphenyl-degrading bacterium, Pseudomonas putida KF715 (=NBRC110667).</title>
        <authorList>
            <person name="Suenaga H."/>
            <person name="Fujihara N."/>
            <person name="Watanabe T."/>
            <person name="Hirose J."/>
            <person name="Kimura N."/>
            <person name="Yamazoe A."/>
            <person name="Hosoyama A."/>
            <person name="Shimodaira J."/>
            <person name="Furukawa K."/>
        </authorList>
    </citation>
    <scope>NUCLEOTIDE SEQUENCE [LARGE SCALE GENOMIC DNA]</scope>
    <source>
        <strain evidence="2 4">KF715</strain>
    </source>
</reference>
<accession>A0A1L7NK35</accession>
<protein>
    <submittedName>
        <fullName evidence="2">Uncharacterized protein</fullName>
    </submittedName>
</protein>
<evidence type="ECO:0000256" key="1">
    <source>
        <dbReference type="SAM" id="Phobius"/>
    </source>
</evidence>
<evidence type="ECO:0000313" key="5">
    <source>
        <dbReference type="Proteomes" id="UP000516786"/>
    </source>
</evidence>
<dbReference type="EMBL" id="AP015029">
    <property type="protein sequence ID" value="BAW25772.1"/>
    <property type="molecule type" value="Genomic_DNA"/>
</dbReference>
<evidence type="ECO:0000313" key="4">
    <source>
        <dbReference type="Proteomes" id="UP000218731"/>
    </source>
</evidence>
<keyword evidence="1" id="KW-1133">Transmembrane helix</keyword>
<dbReference type="RefSeq" id="WP_016489276.1">
    <property type="nucleotide sequence ID" value="NZ_AP015029.1"/>
</dbReference>
<proteinExistence type="predicted"/>
<dbReference type="EMBL" id="CP061723">
    <property type="protein sequence ID" value="QOC97495.1"/>
    <property type="molecule type" value="Genomic_DNA"/>
</dbReference>
<keyword evidence="1" id="KW-0472">Membrane</keyword>
<name>A0A1L7NK35_PSEPU</name>
<evidence type="ECO:0000313" key="3">
    <source>
        <dbReference type="EMBL" id="QOC97495.1"/>
    </source>
</evidence>
<dbReference type="Proteomes" id="UP000218731">
    <property type="component" value="Chromosome 1"/>
</dbReference>
<evidence type="ECO:0000313" key="2">
    <source>
        <dbReference type="EMBL" id="BAW25772.1"/>
    </source>
</evidence>